<dbReference type="EMBL" id="JADOGI010000262">
    <property type="protein sequence ID" value="MBF8193179.1"/>
    <property type="molecule type" value="Genomic_DNA"/>
</dbReference>
<feature type="region of interest" description="Disordered" evidence="1">
    <location>
        <begin position="1"/>
        <end position="46"/>
    </location>
</feature>
<evidence type="ECO:0000313" key="3">
    <source>
        <dbReference type="Proteomes" id="UP000605361"/>
    </source>
</evidence>
<gene>
    <name evidence="2" type="ORF">ITP53_47430</name>
</gene>
<evidence type="ECO:0000256" key="1">
    <source>
        <dbReference type="SAM" id="MobiDB-lite"/>
    </source>
</evidence>
<comment type="caution">
    <text evidence="2">The sequence shown here is derived from an EMBL/GenBank/DDBJ whole genome shotgun (WGS) entry which is preliminary data.</text>
</comment>
<dbReference type="Proteomes" id="UP000605361">
    <property type="component" value="Unassembled WGS sequence"/>
</dbReference>
<organism evidence="2 3">
    <name type="scientific">Nonomuraea cypriaca</name>
    <dbReference type="NCBI Taxonomy" id="1187855"/>
    <lineage>
        <taxon>Bacteria</taxon>
        <taxon>Bacillati</taxon>
        <taxon>Actinomycetota</taxon>
        <taxon>Actinomycetes</taxon>
        <taxon>Streptosporangiales</taxon>
        <taxon>Streptosporangiaceae</taxon>
        <taxon>Nonomuraea</taxon>
    </lineage>
</organism>
<keyword evidence="3" id="KW-1185">Reference proteome</keyword>
<accession>A0A931ALK6</accession>
<dbReference type="AlphaFoldDB" id="A0A931ALK6"/>
<proteinExistence type="predicted"/>
<name>A0A931ALK6_9ACTN</name>
<protein>
    <submittedName>
        <fullName evidence="2">Uncharacterized protein</fullName>
    </submittedName>
</protein>
<dbReference type="RefSeq" id="WP_195902055.1">
    <property type="nucleotide sequence ID" value="NZ_JADOGI010000262.1"/>
</dbReference>
<sequence>MTTPQAEGGDANGVPRPGLGLSVAQRPEIARSYEGGFGGQEKDYDPDNIEEAYADHVHRWRNGDYPPEAPALPADARPEAMLASNRVDPDTAERRMFIKIDEYEDPAGGKPPPTSPVERLRQDFERLRGEGGEPSLKVRLIESGLTDQDLGRWQAAADFKATTDTAKTTLDSAIERIYTVYAAVIQALDDTVKTAKGADRSIARGLGPRT</sequence>
<evidence type="ECO:0000313" key="2">
    <source>
        <dbReference type="EMBL" id="MBF8193179.1"/>
    </source>
</evidence>
<reference evidence="2" key="1">
    <citation type="submission" date="2020-11" db="EMBL/GenBank/DDBJ databases">
        <title>Whole-genome analyses of Nonomuraea sp. K274.</title>
        <authorList>
            <person name="Veyisoglu A."/>
        </authorList>
    </citation>
    <scope>NUCLEOTIDE SEQUENCE</scope>
    <source>
        <strain evidence="2">K274</strain>
    </source>
</reference>